<evidence type="ECO:0000259" key="2">
    <source>
        <dbReference type="Pfam" id="PF23493"/>
    </source>
</evidence>
<evidence type="ECO:0000313" key="5">
    <source>
        <dbReference type="Proteomes" id="UP000598297"/>
    </source>
</evidence>
<dbReference type="InterPro" id="IPR057798">
    <property type="entry name" value="PH_YqeB"/>
</dbReference>
<dbReference type="AlphaFoldDB" id="A0A964URJ4"/>
<evidence type="ECO:0000313" key="4">
    <source>
        <dbReference type="EMBL" id="NBE53131.1"/>
    </source>
</evidence>
<dbReference type="InterPro" id="IPR056411">
    <property type="entry name" value="CysS_C"/>
</dbReference>
<gene>
    <name evidence="4" type="ORF">GUY60_17230</name>
</gene>
<reference evidence="4" key="1">
    <citation type="submission" date="2020-01" db="EMBL/GenBank/DDBJ databases">
        <title>Whole-genome analyses of novel actinobacteria.</title>
        <authorList>
            <person name="Sahin N."/>
        </authorList>
    </citation>
    <scope>NUCLEOTIDE SEQUENCE</scope>
    <source>
        <strain evidence="4">YC537</strain>
    </source>
</reference>
<feature type="transmembrane region" description="Helical" evidence="1">
    <location>
        <begin position="47"/>
        <end position="68"/>
    </location>
</feature>
<evidence type="ECO:0000256" key="1">
    <source>
        <dbReference type="SAM" id="Phobius"/>
    </source>
</evidence>
<keyword evidence="1" id="KW-0472">Membrane</keyword>
<sequence length="221" mass="24526">MWLPLAFAVLGAGAGLVVKYLAQWLVTLPKAPFKEPAELLTRIPEPWLTLGLLVVGTVLGVVLGLIVLHEELTVRVSGDEVRLTRKGEPSTFARAEIGMAFRDHKELVLLGPDGAQLTCEPCDFAERRLASAFTRHGHRWAEQDPHAADFRLWVPDTPGLPTGADALLKARAKALTRKESNADEDRRELRAELARLGVYVRDEKGRQYWRSARRPPVRAGS</sequence>
<evidence type="ECO:0000259" key="3">
    <source>
        <dbReference type="Pfam" id="PF23494"/>
    </source>
</evidence>
<dbReference type="Pfam" id="PF23494">
    <property type="entry name" value="bPH_10"/>
    <property type="match status" value="1"/>
</dbReference>
<feature type="domain" description="Cysteinyl-tRNA ligase anticodon binding" evidence="2">
    <location>
        <begin position="157"/>
        <end position="210"/>
    </location>
</feature>
<name>A0A964URJ4_9ACTN</name>
<feature type="transmembrane region" description="Helical" evidence="1">
    <location>
        <begin position="6"/>
        <end position="26"/>
    </location>
</feature>
<comment type="caution">
    <text evidence="4">The sequence shown here is derived from an EMBL/GenBank/DDBJ whole genome shotgun (WGS) entry which is preliminary data.</text>
</comment>
<keyword evidence="1" id="KW-0812">Transmembrane</keyword>
<keyword evidence="1" id="KW-1133">Transmembrane helix</keyword>
<feature type="domain" description="YqeB PH" evidence="3">
    <location>
        <begin position="3"/>
        <end position="141"/>
    </location>
</feature>
<dbReference type="OrthoDB" id="5145029at2"/>
<keyword evidence="5" id="KW-1185">Reference proteome</keyword>
<organism evidence="4 5">
    <name type="scientific">Streptomyces boluensis</name>
    <dbReference type="NCBI Taxonomy" id="1775135"/>
    <lineage>
        <taxon>Bacteria</taxon>
        <taxon>Bacillati</taxon>
        <taxon>Actinomycetota</taxon>
        <taxon>Actinomycetes</taxon>
        <taxon>Kitasatosporales</taxon>
        <taxon>Streptomycetaceae</taxon>
        <taxon>Streptomyces</taxon>
    </lineage>
</organism>
<dbReference type="EMBL" id="JAAAHS010000121">
    <property type="protein sequence ID" value="NBE53131.1"/>
    <property type="molecule type" value="Genomic_DNA"/>
</dbReference>
<evidence type="ECO:0008006" key="6">
    <source>
        <dbReference type="Google" id="ProtNLM"/>
    </source>
</evidence>
<dbReference type="Pfam" id="PF23493">
    <property type="entry name" value="CysS_C"/>
    <property type="match status" value="1"/>
</dbReference>
<accession>A0A964URJ4</accession>
<protein>
    <recommendedName>
        <fullName evidence="6">DUF308 domain-containing protein</fullName>
    </recommendedName>
</protein>
<proteinExistence type="predicted"/>
<dbReference type="Proteomes" id="UP000598297">
    <property type="component" value="Unassembled WGS sequence"/>
</dbReference>